<dbReference type="OrthoDB" id="539995at2759"/>
<name>T1JS10_TETUR</name>
<dbReference type="Proteomes" id="UP000015104">
    <property type="component" value="Unassembled WGS sequence"/>
</dbReference>
<protein>
    <recommendedName>
        <fullName evidence="3">Protein N-terminal asparagine amidohydrolase</fullName>
    </recommendedName>
</protein>
<dbReference type="GO" id="GO:0005634">
    <property type="term" value="C:nucleus"/>
    <property type="evidence" value="ECO:0007669"/>
    <property type="project" value="TreeGrafter"/>
</dbReference>
<dbReference type="GO" id="GO:0008418">
    <property type="term" value="F:protein-N-terminal asparagine amidohydrolase activity"/>
    <property type="evidence" value="ECO:0007669"/>
    <property type="project" value="InterPro"/>
</dbReference>
<dbReference type="eggNOG" id="ENOG502QSQW">
    <property type="taxonomic scope" value="Eukaryota"/>
</dbReference>
<dbReference type="AlphaFoldDB" id="T1JS10"/>
<evidence type="ECO:0000313" key="1">
    <source>
        <dbReference type="EnsemblMetazoa" id="tetur01g08850.1"/>
    </source>
</evidence>
<reference evidence="1" key="2">
    <citation type="submission" date="2015-06" db="UniProtKB">
        <authorList>
            <consortium name="EnsemblMetazoa"/>
        </authorList>
    </citation>
    <scope>IDENTIFICATION</scope>
</reference>
<gene>
    <name evidence="1" type="primary">107359486</name>
</gene>
<keyword evidence="2" id="KW-1185">Reference proteome</keyword>
<evidence type="ECO:0008006" key="3">
    <source>
        <dbReference type="Google" id="ProtNLM"/>
    </source>
</evidence>
<dbReference type="EnsemblMetazoa" id="tetur01g08850.1">
    <property type="protein sequence ID" value="tetur01g08850.1"/>
    <property type="gene ID" value="tetur01g08850"/>
</dbReference>
<dbReference type="STRING" id="32264.T1JS10"/>
<dbReference type="InterPro" id="IPR026750">
    <property type="entry name" value="NTAN1"/>
</dbReference>
<dbReference type="OMA" id="WRETFPM"/>
<proteinExistence type="predicted"/>
<dbReference type="HOGENOM" id="CLU_077981_1_0_1"/>
<dbReference type="KEGG" id="tut:107359486"/>
<dbReference type="PANTHER" id="PTHR12498">
    <property type="entry name" value="N-TERMINAL ASPARAGINE AMIDOHYDROLASE"/>
    <property type="match status" value="1"/>
</dbReference>
<accession>T1JS10</accession>
<dbReference type="PANTHER" id="PTHR12498:SF0">
    <property type="entry name" value="PROTEIN N-TERMINAL ASPARAGINE AMIDOHYDROLASE"/>
    <property type="match status" value="1"/>
</dbReference>
<organism evidence="1 2">
    <name type="scientific">Tetranychus urticae</name>
    <name type="common">Two-spotted spider mite</name>
    <dbReference type="NCBI Taxonomy" id="32264"/>
    <lineage>
        <taxon>Eukaryota</taxon>
        <taxon>Metazoa</taxon>
        <taxon>Ecdysozoa</taxon>
        <taxon>Arthropoda</taxon>
        <taxon>Chelicerata</taxon>
        <taxon>Arachnida</taxon>
        <taxon>Acari</taxon>
        <taxon>Acariformes</taxon>
        <taxon>Trombidiformes</taxon>
        <taxon>Prostigmata</taxon>
        <taxon>Eleutherengona</taxon>
        <taxon>Raphignathae</taxon>
        <taxon>Tetranychoidea</taxon>
        <taxon>Tetranychidae</taxon>
        <taxon>Tetranychus</taxon>
    </lineage>
</organism>
<reference evidence="2" key="1">
    <citation type="submission" date="2011-08" db="EMBL/GenBank/DDBJ databases">
        <authorList>
            <person name="Rombauts S."/>
        </authorList>
    </citation>
    <scope>NUCLEOTIDE SEQUENCE</scope>
    <source>
        <strain evidence="2">London</strain>
    </source>
</reference>
<evidence type="ECO:0000313" key="2">
    <source>
        <dbReference type="Proteomes" id="UP000015104"/>
    </source>
</evidence>
<dbReference type="EMBL" id="CAEY01000458">
    <property type="status" value="NOT_ANNOTATED_CDS"/>
    <property type="molecule type" value="Genomic_DNA"/>
</dbReference>
<dbReference type="Pfam" id="PF14736">
    <property type="entry name" value="N_Asn_amidohyd"/>
    <property type="match status" value="1"/>
</dbReference>
<sequence>MPLFINGAIMDKLHSDTRAFLDAYPSLKEYSRRLLPLPHKTVSPIGSLCVIQREFAIVAPNDPSINIVGTPDATTCSIVVLRHSGTGVVALGHFDGSDTERGIQEMIHKVQEYSSSVNGEIELHMVGGFNDSKGYSTELCLSILYCFNRQPVNIHLITACICELNTFVRSNVNLPVIHGLAVNVKSGDIFPANFADKGPDLALRSSRLLSPGSPEMLNVYESYYGVLKIGPFCYQPVRCIDDWIKFDDDIILKCLSTSPEAESPDYVRETRQALQFIKKHPFPSITVFSNGSRFYRKDEYGQWTNSA</sequence>
<dbReference type="GO" id="GO:0006511">
    <property type="term" value="P:ubiquitin-dependent protein catabolic process"/>
    <property type="evidence" value="ECO:0007669"/>
    <property type="project" value="TreeGrafter"/>
</dbReference>